<dbReference type="Gene3D" id="2.160.10.10">
    <property type="entry name" value="Hexapeptide repeat proteins"/>
    <property type="match status" value="1"/>
</dbReference>
<gene>
    <name evidence="3" type="ORF">SAMN05660690_1256</name>
</gene>
<proteinExistence type="predicted"/>
<dbReference type="RefSeq" id="WP_281181376.1">
    <property type="nucleotide sequence ID" value="NZ_FMZF01000002.1"/>
</dbReference>
<dbReference type="CDD" id="cd04647">
    <property type="entry name" value="LbH_MAT_like"/>
    <property type="match status" value="1"/>
</dbReference>
<keyword evidence="4" id="KW-1185">Reference proteome</keyword>
<dbReference type="InterPro" id="IPR018357">
    <property type="entry name" value="Hexapep_transf_CS"/>
</dbReference>
<dbReference type="PROSITE" id="PS00101">
    <property type="entry name" value="HEXAPEP_TRANSFERASES"/>
    <property type="match status" value="1"/>
</dbReference>
<evidence type="ECO:0000256" key="1">
    <source>
        <dbReference type="ARBA" id="ARBA00022679"/>
    </source>
</evidence>
<dbReference type="Pfam" id="PF00132">
    <property type="entry name" value="Hexapep"/>
    <property type="match status" value="1"/>
</dbReference>
<dbReference type="InterPro" id="IPR001451">
    <property type="entry name" value="Hexapep"/>
</dbReference>
<evidence type="ECO:0000313" key="4">
    <source>
        <dbReference type="Proteomes" id="UP000199416"/>
    </source>
</evidence>
<dbReference type="SUPFAM" id="SSF51161">
    <property type="entry name" value="Trimeric LpxA-like enzymes"/>
    <property type="match status" value="1"/>
</dbReference>
<protein>
    <submittedName>
        <fullName evidence="3">Transferase hexapeptide (Six repeat-containing protein)</fullName>
    </submittedName>
</protein>
<accession>A0A1G6LAG1</accession>
<keyword evidence="2" id="KW-0677">Repeat</keyword>
<name>A0A1G6LAG1_9ACTN</name>
<keyword evidence="1 3" id="KW-0808">Transferase</keyword>
<organism evidence="3 4">
    <name type="scientific">Geodermatophilus telluris</name>
    <dbReference type="NCBI Taxonomy" id="1190417"/>
    <lineage>
        <taxon>Bacteria</taxon>
        <taxon>Bacillati</taxon>
        <taxon>Actinomycetota</taxon>
        <taxon>Actinomycetes</taxon>
        <taxon>Geodermatophilales</taxon>
        <taxon>Geodermatophilaceae</taxon>
        <taxon>Geodermatophilus</taxon>
    </lineage>
</organism>
<evidence type="ECO:0000313" key="3">
    <source>
        <dbReference type="EMBL" id="SDC39556.1"/>
    </source>
</evidence>
<dbReference type="InterPro" id="IPR051159">
    <property type="entry name" value="Hexapeptide_acetyltransf"/>
</dbReference>
<dbReference type="STRING" id="1190417.SAMN05660690_1256"/>
<dbReference type="Proteomes" id="UP000199416">
    <property type="component" value="Unassembled WGS sequence"/>
</dbReference>
<dbReference type="GO" id="GO:0016740">
    <property type="term" value="F:transferase activity"/>
    <property type="evidence" value="ECO:0007669"/>
    <property type="project" value="UniProtKB-KW"/>
</dbReference>
<dbReference type="PANTHER" id="PTHR23416">
    <property type="entry name" value="SIALIC ACID SYNTHASE-RELATED"/>
    <property type="match status" value="1"/>
</dbReference>
<sequence length="200" mass="21219">MSAARELLRINPLPSLRHGSKLVVYRKVTFRVARSAELSIGEKFTLGRQWAGGAPLYPGHFVVRDGAQVHVAGRGSFMSGLRVGVASGAVLRIGHGSGSNVDIRLSCYRSITIGDNVIIGDRVTFRDSDNHDMDGKPQSAPIVVEDDVWIGFGATIMKGVTIGRGAVVAAHSVVTRDVPPGTLVAGVPAVVKRKDVSWGL</sequence>
<dbReference type="EMBL" id="FMZF01000002">
    <property type="protein sequence ID" value="SDC39556.1"/>
    <property type="molecule type" value="Genomic_DNA"/>
</dbReference>
<dbReference type="AlphaFoldDB" id="A0A1G6LAG1"/>
<dbReference type="InterPro" id="IPR011004">
    <property type="entry name" value="Trimer_LpxA-like_sf"/>
</dbReference>
<reference evidence="4" key="1">
    <citation type="submission" date="2016-10" db="EMBL/GenBank/DDBJ databases">
        <authorList>
            <person name="Varghese N."/>
            <person name="Submissions S."/>
        </authorList>
    </citation>
    <scope>NUCLEOTIDE SEQUENCE [LARGE SCALE GENOMIC DNA]</scope>
    <source>
        <strain evidence="4">DSM 45421</strain>
    </source>
</reference>
<evidence type="ECO:0000256" key="2">
    <source>
        <dbReference type="ARBA" id="ARBA00022737"/>
    </source>
</evidence>